<dbReference type="AlphaFoldDB" id="W4LA78"/>
<dbReference type="Gene3D" id="3.40.50.300">
    <property type="entry name" value="P-loop containing nucleotide triphosphate hydrolases"/>
    <property type="match status" value="2"/>
</dbReference>
<dbReference type="PATRIC" id="fig|1429438.4.peg.6435"/>
<accession>W4LA78</accession>
<dbReference type="SUPFAM" id="SSF52540">
    <property type="entry name" value="P-loop containing nucleoside triphosphate hydrolases"/>
    <property type="match status" value="1"/>
</dbReference>
<dbReference type="EMBL" id="AZHW01001038">
    <property type="protein sequence ID" value="ETW94615.1"/>
    <property type="molecule type" value="Genomic_DNA"/>
</dbReference>
<feature type="domain" description="Endonuclease GajA/Old nuclease/RecF-like AAA" evidence="1">
    <location>
        <begin position="26"/>
        <end position="491"/>
    </location>
</feature>
<dbReference type="InterPro" id="IPR041685">
    <property type="entry name" value="AAA_GajA/Old/RecF-like"/>
</dbReference>
<dbReference type="InterPro" id="IPR027417">
    <property type="entry name" value="P-loop_NTPase"/>
</dbReference>
<organism evidence="2 3">
    <name type="scientific">Entotheonella factor</name>
    <dbReference type="NCBI Taxonomy" id="1429438"/>
    <lineage>
        <taxon>Bacteria</taxon>
        <taxon>Pseudomonadati</taxon>
        <taxon>Nitrospinota/Tectimicrobiota group</taxon>
        <taxon>Candidatus Tectimicrobiota</taxon>
        <taxon>Candidatus Entotheonellia</taxon>
        <taxon>Candidatus Entotheonellales</taxon>
        <taxon>Candidatus Entotheonellaceae</taxon>
        <taxon>Candidatus Entotheonella</taxon>
    </lineage>
</organism>
<protein>
    <recommendedName>
        <fullName evidence="1">Endonuclease GajA/Old nuclease/RecF-like AAA domain-containing protein</fullName>
    </recommendedName>
</protein>
<sequence>MKGGSRVGSLKLIFIELRGKLWESSMHLQRVQIPDFRALKNIDITFEKEFQPRIFPLGSQNGGGKSTLLQLIFVLLHCSVDSDKKHFLINMLENFHIYKGKDKRVLAIIDIWDGDRTVNLEFLSCKDDYIKLLEPNYKDEIVEGNDYKFSILDKVEDMRNQAVNLGNEAFEFDRVLNALERIRSDSSDPVCINRYLKQLSYQLNNVRLKRALDNSHGTRNSPDISHMIDVVNHMRNEYGEELRTLRYEIEGLDIILQRAREVMNSNNYMYLCNHSTEKNSGEVLLCHIDNIDMEESENFFKELSKKAFLAAPSTQVFLFLSRQSRNLLFQENDNEMNYSSQLKHAKLAMPGLFTYDFLSVDVLIEYFKMARDQDFKQAIHTGEYGNHYKDLLNDFKSMLLNKVVIPNEDLSGVTFKLDDGEEDQELYTEDLSHGELKRLSIYMWIKYRNIENAIVLMDEIEIAFHPDWQYQIVQELKEWAPSNQYILATHSYPLCEALTPAHVKEIEPKLLKQETLD</sequence>
<dbReference type="PANTHER" id="PTHR43581:SF4">
    <property type="entry name" value="ATP_GTP PHOSPHATASE"/>
    <property type="match status" value="1"/>
</dbReference>
<reference evidence="2 3" key="1">
    <citation type="journal article" date="2014" name="Nature">
        <title>An environmental bacterial taxon with a large and distinct metabolic repertoire.</title>
        <authorList>
            <person name="Wilson M.C."/>
            <person name="Mori T."/>
            <person name="Ruckert C."/>
            <person name="Uria A.R."/>
            <person name="Helf M.J."/>
            <person name="Takada K."/>
            <person name="Gernert C."/>
            <person name="Steffens U.A."/>
            <person name="Heycke N."/>
            <person name="Schmitt S."/>
            <person name="Rinke C."/>
            <person name="Helfrich E.J."/>
            <person name="Brachmann A.O."/>
            <person name="Gurgui C."/>
            <person name="Wakimoto T."/>
            <person name="Kracht M."/>
            <person name="Crusemann M."/>
            <person name="Hentschel U."/>
            <person name="Abe I."/>
            <person name="Matsunaga S."/>
            <person name="Kalinowski J."/>
            <person name="Takeyama H."/>
            <person name="Piel J."/>
        </authorList>
    </citation>
    <scope>NUCLEOTIDE SEQUENCE [LARGE SCALE GENOMIC DNA]</scope>
    <source>
        <strain evidence="3">TSY1</strain>
    </source>
</reference>
<dbReference type="Pfam" id="PF13175">
    <property type="entry name" value="AAA_15"/>
    <property type="match status" value="1"/>
</dbReference>
<evidence type="ECO:0000313" key="2">
    <source>
        <dbReference type="EMBL" id="ETW94615.1"/>
    </source>
</evidence>
<evidence type="ECO:0000259" key="1">
    <source>
        <dbReference type="Pfam" id="PF13175"/>
    </source>
</evidence>
<dbReference type="PANTHER" id="PTHR43581">
    <property type="entry name" value="ATP/GTP PHOSPHATASE"/>
    <property type="match status" value="1"/>
</dbReference>
<comment type="caution">
    <text evidence="2">The sequence shown here is derived from an EMBL/GenBank/DDBJ whole genome shotgun (WGS) entry which is preliminary data.</text>
</comment>
<proteinExistence type="predicted"/>
<keyword evidence="3" id="KW-1185">Reference proteome</keyword>
<dbReference type="InterPro" id="IPR051396">
    <property type="entry name" value="Bact_Antivir_Def_Nuclease"/>
</dbReference>
<dbReference type="Proteomes" id="UP000019141">
    <property type="component" value="Unassembled WGS sequence"/>
</dbReference>
<name>W4LA78_ENTF1</name>
<gene>
    <name evidence="2" type="ORF">ETSY1_34090</name>
</gene>
<dbReference type="HOGENOM" id="CLU_048542_0_0_7"/>
<evidence type="ECO:0000313" key="3">
    <source>
        <dbReference type="Proteomes" id="UP000019141"/>
    </source>
</evidence>